<comment type="caution">
    <text evidence="5">The sequence shown here is derived from an EMBL/GenBank/DDBJ whole genome shotgun (WGS) entry which is preliminary data.</text>
</comment>
<protein>
    <submittedName>
        <fullName evidence="5">Peptidoglycan-binding protein</fullName>
    </submittedName>
</protein>
<dbReference type="RefSeq" id="WP_132830137.1">
    <property type="nucleotide sequence ID" value="NZ_SMFP01000009.1"/>
</dbReference>
<dbReference type="EMBL" id="SMFP01000009">
    <property type="protein sequence ID" value="TDE36625.1"/>
    <property type="molecule type" value="Genomic_DNA"/>
</dbReference>
<dbReference type="InterPro" id="IPR050330">
    <property type="entry name" value="Bact_OuterMem_StrucFunc"/>
</dbReference>
<dbReference type="InterPro" id="IPR006665">
    <property type="entry name" value="OmpA-like"/>
</dbReference>
<evidence type="ECO:0000313" key="6">
    <source>
        <dbReference type="Proteomes" id="UP000294662"/>
    </source>
</evidence>
<proteinExistence type="predicted"/>
<keyword evidence="3" id="KW-1133">Transmembrane helix</keyword>
<dbReference type="CDD" id="cd07185">
    <property type="entry name" value="OmpA_C-like"/>
    <property type="match status" value="1"/>
</dbReference>
<feature type="domain" description="OmpA-like" evidence="4">
    <location>
        <begin position="555"/>
        <end position="683"/>
    </location>
</feature>
<keyword evidence="2" id="KW-0175">Coiled coil</keyword>
<dbReference type="InterPro" id="IPR036737">
    <property type="entry name" value="OmpA-like_sf"/>
</dbReference>
<name>A0A4R5EPE8_9RHOB</name>
<feature type="coiled-coil region" evidence="2">
    <location>
        <begin position="118"/>
        <end position="145"/>
    </location>
</feature>
<feature type="transmembrane region" description="Helical" evidence="3">
    <location>
        <begin position="20"/>
        <end position="44"/>
    </location>
</feature>
<evidence type="ECO:0000256" key="2">
    <source>
        <dbReference type="SAM" id="Coils"/>
    </source>
</evidence>
<dbReference type="Proteomes" id="UP000294662">
    <property type="component" value="Unassembled WGS sequence"/>
</dbReference>
<organism evidence="5 6">
    <name type="scientific">Antarcticimicrobium sediminis</name>
    <dbReference type="NCBI Taxonomy" id="2546227"/>
    <lineage>
        <taxon>Bacteria</taxon>
        <taxon>Pseudomonadati</taxon>
        <taxon>Pseudomonadota</taxon>
        <taxon>Alphaproteobacteria</taxon>
        <taxon>Rhodobacterales</taxon>
        <taxon>Paracoccaceae</taxon>
        <taxon>Antarcticimicrobium</taxon>
    </lineage>
</organism>
<feature type="coiled-coil region" evidence="2">
    <location>
        <begin position="310"/>
        <end position="522"/>
    </location>
</feature>
<feature type="coiled-coil region" evidence="2">
    <location>
        <begin position="188"/>
        <end position="236"/>
    </location>
</feature>
<keyword evidence="6" id="KW-1185">Reference proteome</keyword>
<dbReference type="PROSITE" id="PS51123">
    <property type="entry name" value="OMPA_2"/>
    <property type="match status" value="1"/>
</dbReference>
<dbReference type="Gene3D" id="3.30.1330.60">
    <property type="entry name" value="OmpA-like domain"/>
    <property type="match status" value="1"/>
</dbReference>
<dbReference type="PANTHER" id="PTHR30329:SF21">
    <property type="entry name" value="LIPOPROTEIN YIAD-RELATED"/>
    <property type="match status" value="1"/>
</dbReference>
<dbReference type="Pfam" id="PF00691">
    <property type="entry name" value="OmpA"/>
    <property type="match status" value="1"/>
</dbReference>
<dbReference type="NCBIfam" id="NF006542">
    <property type="entry name" value="PRK09039.1-1"/>
    <property type="match status" value="1"/>
</dbReference>
<sequence length="683" mass="74276">MALSRRTGQRFQGSIWPGFVDAMTGLLLVLMFVLTIFMMVMFVLRETITGQETELDALSAEVNALASALGLEERTNAQLSARMGALTATLNETRNGLNQAKAELDQRASLITTLTAERDQQSAALDAAQGRIASFEEQVASLLAEQTRSQGQIAALTDEKATLVSQQEALNLALASHRAEIDAQVEAARLAAARREALEAMVADLRQQGADQAAEAQALTGRLTELESQLSDEEQARLAEAAAAEALRDKLKTSDAELTAMTMDLERQRKAAEDTLTLLAAAEAARDALDQELLTTLSDLDSAKTGAADRDALAARLERVLAQMETVKAQGDDKVNALAAELAQAKADLSAAQMATDQAGQDRATVEARLAQALEALEQAQSAGSDRAELQRRLLVALAAKDTAEQQAAEQMSESEARDILLAKARDQLSEQEAISTEAQRQTALLNQQVAALRGQLGSLQALLDDYKDRDTSQQVQLQNLGQDLNTALARAASEERRRRLLEEAERKRLEVEAKLRIAETDQLKEQAKDLERYRSDFFGRLREVLGTQEGVRIQGDRFVFSSEVLFAPGETELAPAGKAEIAKIARILRSIAAEIPPEINWVIRVDGHTDTVPVRPGADFADNWELSQARALSVVRYLVDAQGISPGRLAANGFGEYQPINPANTPEARAQNRRIELKLTEK</sequence>
<gene>
    <name evidence="5" type="ORF">E1B25_14000</name>
</gene>
<accession>A0A4R5EPE8</accession>
<dbReference type="AlphaFoldDB" id="A0A4R5EPE8"/>
<evidence type="ECO:0000256" key="3">
    <source>
        <dbReference type="SAM" id="Phobius"/>
    </source>
</evidence>
<dbReference type="Gene3D" id="1.10.287.1490">
    <property type="match status" value="1"/>
</dbReference>
<evidence type="ECO:0000313" key="5">
    <source>
        <dbReference type="EMBL" id="TDE36625.1"/>
    </source>
</evidence>
<dbReference type="SUPFAM" id="SSF103088">
    <property type="entry name" value="OmpA-like"/>
    <property type="match status" value="1"/>
</dbReference>
<evidence type="ECO:0000259" key="4">
    <source>
        <dbReference type="PROSITE" id="PS51123"/>
    </source>
</evidence>
<dbReference type="PANTHER" id="PTHR30329">
    <property type="entry name" value="STATOR ELEMENT OF FLAGELLAR MOTOR COMPLEX"/>
    <property type="match status" value="1"/>
</dbReference>
<evidence type="ECO:0000256" key="1">
    <source>
        <dbReference type="PROSITE-ProRule" id="PRU00473"/>
    </source>
</evidence>
<dbReference type="OrthoDB" id="9815217at2"/>
<dbReference type="GO" id="GO:0016020">
    <property type="term" value="C:membrane"/>
    <property type="evidence" value="ECO:0007669"/>
    <property type="project" value="UniProtKB-UniRule"/>
</dbReference>
<keyword evidence="1 3" id="KW-0472">Membrane</keyword>
<reference evidence="5 6" key="1">
    <citation type="submission" date="2019-03" db="EMBL/GenBank/DDBJ databases">
        <authorList>
            <person name="Zhang S."/>
        </authorList>
    </citation>
    <scope>NUCLEOTIDE SEQUENCE [LARGE SCALE GENOMIC DNA]</scope>
    <source>
        <strain evidence="5 6">S4J41</strain>
    </source>
</reference>
<keyword evidence="3" id="KW-0812">Transmembrane</keyword>